<evidence type="ECO:0000256" key="6">
    <source>
        <dbReference type="ARBA" id="ARBA00022747"/>
    </source>
</evidence>
<evidence type="ECO:0000259" key="12">
    <source>
        <dbReference type="PROSITE" id="PS51192"/>
    </source>
</evidence>
<dbReference type="GO" id="GO:0009035">
    <property type="term" value="F:type I site-specific deoxyribonuclease activity"/>
    <property type="evidence" value="ECO:0007669"/>
    <property type="project" value="UniProtKB-EC"/>
</dbReference>
<proteinExistence type="inferred from homology"/>
<dbReference type="Pfam" id="PF04313">
    <property type="entry name" value="HSDR_N"/>
    <property type="match status" value="1"/>
</dbReference>
<evidence type="ECO:0000256" key="3">
    <source>
        <dbReference type="ARBA" id="ARBA00011296"/>
    </source>
</evidence>
<sequence length="1039" mass="119533">MMIQKNELEFEKRLISYLENLGGEKQWEYIEEIKTTDELWNNFKHILEQNNADVLLKPLSESEFNQVKNEINKLNTPYEAGKFLYGLNGVSQIEVDLDEGEHVYLNVFDQDEIGAGNTVYQIVNQIQRPAKVTGRQERRFDTTLLINGLPIIQIEEKADGHDAREALNQIHQYIAEQQYTDIFSTVQILVSITPHDVRYMANTTSDQFNIDFAFRWQNEDNTPVLDWKVFANQFLSIPMAHQMATNYMILDGTKNHQMIKVMRPYQVYATKKVIEKIRMHDFEMDSQELGYIWHTTGSGKTITSFKTAWLAQRLPNVDKVVFLVDRIALTNQTVDEYNAYDPDSDGKDGVIMDTANIGVLSHRLREKKSGIIVTSTQKLDRLVSGRESFTYDKHVVFIVDEAHRSTSGDMIQRIKKAFPNSGWIGYTGTPIFAEDTDAKDSKKITTAKVFGEPLHRYTIRDAIKDKNVLGFKVDFETTLSERVLREEYLPAYFSEKHQSWTADDIKNYIKHLPNEEMDDTVSSSVYDMNQKHVELVVDNIISNWGKRSSHRRYNALFTTHVGGGKASTPMAMMYYREFLKQIKKMQQPLKVAITFSMDTSNSKNQYDTNNDLCEAMNNYNDTFGTKFDMQSTKEYTADVVSRLNKTADDGKYLDLVIVVDQLLTGFNAPELNTLYVDRTLKGANLIQAYSRTNRIHNMQTKPFGRVVNFRWPHHSEKLMNDALEIYADRNSANVQKSLIDGTDAEGNNTGVVALPYDALLSKLKPIVESLQRLTEGFTRVPDSLEHENQMLSLLRKYNNLMSQVKQDDKYDEDHPEIMLGEIGLNVDDEERLTTVLANDLKESIANKRHIDPIEVSLEMEHVKDIEINYDYLQELIAKYVNKLHEGDEDAAKEAKEEIDKIVSQLPDRKYANQINNFNEKLKDGTVVINVYPISSNDIKELILNNADQSQREDILQFKKKWGLIDISDSHLLNEVIDNHVEGADDMNNGGELKDIIKEASAVYSTDAEDKEIRSKSKIKYRNSLRQAITEFADDIKKKY</sequence>
<reference evidence="13" key="1">
    <citation type="journal article" date="2021" name="PeerJ">
        <title>Extensive microbial diversity within the chicken gut microbiome revealed by metagenomics and culture.</title>
        <authorList>
            <person name="Gilroy R."/>
            <person name="Ravi A."/>
            <person name="Getino M."/>
            <person name="Pursley I."/>
            <person name="Horton D.L."/>
            <person name="Alikhan N.F."/>
            <person name="Baker D."/>
            <person name="Gharbi K."/>
            <person name="Hall N."/>
            <person name="Watson M."/>
            <person name="Adriaenssens E.M."/>
            <person name="Foster-Nyarko E."/>
            <person name="Jarju S."/>
            <person name="Secka A."/>
            <person name="Antonio M."/>
            <person name="Oren A."/>
            <person name="Chaudhuri R.R."/>
            <person name="La Ragione R."/>
            <person name="Hildebrand F."/>
            <person name="Pallen M.J."/>
        </authorList>
    </citation>
    <scope>NUCLEOTIDE SEQUENCE</scope>
    <source>
        <strain evidence="13">6627</strain>
    </source>
</reference>
<dbReference type="GO" id="GO:0005524">
    <property type="term" value="F:ATP binding"/>
    <property type="evidence" value="ECO:0007669"/>
    <property type="project" value="UniProtKB-KW"/>
</dbReference>
<evidence type="ECO:0000256" key="2">
    <source>
        <dbReference type="ARBA" id="ARBA00008598"/>
    </source>
</evidence>
<dbReference type="GO" id="GO:0009307">
    <property type="term" value="P:DNA restriction-modification system"/>
    <property type="evidence" value="ECO:0007669"/>
    <property type="project" value="UniProtKB-KW"/>
</dbReference>
<evidence type="ECO:0000256" key="4">
    <source>
        <dbReference type="ARBA" id="ARBA00022722"/>
    </source>
</evidence>
<dbReference type="InterPro" id="IPR040980">
    <property type="entry name" value="SWI2_SNF2"/>
</dbReference>
<evidence type="ECO:0000256" key="10">
    <source>
        <dbReference type="ARBA" id="ARBA00023125"/>
    </source>
</evidence>
<accession>A0A9D1UXW9</accession>
<dbReference type="CDD" id="cd18030">
    <property type="entry name" value="DEXHc_RE_I_HsdR"/>
    <property type="match status" value="1"/>
</dbReference>
<dbReference type="GO" id="GO:0003677">
    <property type="term" value="F:DNA binding"/>
    <property type="evidence" value="ECO:0007669"/>
    <property type="project" value="UniProtKB-KW"/>
</dbReference>
<dbReference type="Gene3D" id="3.90.1570.50">
    <property type="match status" value="1"/>
</dbReference>
<dbReference type="InterPro" id="IPR022625">
    <property type="entry name" value="TypeI_RM_Rsu_C"/>
</dbReference>
<dbReference type="AlphaFoldDB" id="A0A9D1UXW9"/>
<dbReference type="NCBIfam" id="TIGR00348">
    <property type="entry name" value="hsdR"/>
    <property type="match status" value="1"/>
</dbReference>
<dbReference type="InterPro" id="IPR014001">
    <property type="entry name" value="Helicase_ATP-bd"/>
</dbReference>
<protein>
    <recommendedName>
        <fullName evidence="11">Type I restriction enzyme endonuclease subunit</fullName>
        <shortName evidence="11">R protein</shortName>
        <ecNumber evidence="11">3.1.21.3</ecNumber>
    </recommendedName>
    <alternativeName>
        <fullName evidence="11">Type-1 restriction enzyme R protein</fullName>
    </alternativeName>
</protein>
<dbReference type="CDD" id="cd22332">
    <property type="entry name" value="HsdR_N"/>
    <property type="match status" value="1"/>
</dbReference>
<dbReference type="PANTHER" id="PTHR30195:SF16">
    <property type="entry name" value="TYPE I RESTRICTION ENZYME ENDONUCLEASE SUBUNIT"/>
    <property type="match status" value="1"/>
</dbReference>
<evidence type="ECO:0000256" key="8">
    <source>
        <dbReference type="ARBA" id="ARBA00022801"/>
    </source>
</evidence>
<keyword evidence="10 11" id="KW-0238">DNA-binding</keyword>
<dbReference type="PANTHER" id="PTHR30195">
    <property type="entry name" value="TYPE I SITE-SPECIFIC DEOXYRIBONUCLEASE PROTEIN SUBUNIT M AND R"/>
    <property type="match status" value="1"/>
</dbReference>
<dbReference type="Pfam" id="PF18766">
    <property type="entry name" value="SWI2_SNF2"/>
    <property type="match status" value="1"/>
</dbReference>
<evidence type="ECO:0000313" key="14">
    <source>
        <dbReference type="Proteomes" id="UP000823963"/>
    </source>
</evidence>
<keyword evidence="6 11" id="KW-0680">Restriction system</keyword>
<dbReference type="InterPro" id="IPR007409">
    <property type="entry name" value="Restrct_endonuc_type1_HsdR_N"/>
</dbReference>
<dbReference type="SUPFAM" id="SSF52540">
    <property type="entry name" value="P-loop containing nucleoside triphosphate hydrolases"/>
    <property type="match status" value="2"/>
</dbReference>
<organism evidence="13 14">
    <name type="scientific">Candidatus Ligilactobacillus excrementigallinarum</name>
    <dbReference type="NCBI Taxonomy" id="2838641"/>
    <lineage>
        <taxon>Bacteria</taxon>
        <taxon>Bacillati</taxon>
        <taxon>Bacillota</taxon>
        <taxon>Bacilli</taxon>
        <taxon>Lactobacillales</taxon>
        <taxon>Lactobacillaceae</taxon>
        <taxon>Ligilactobacillus</taxon>
    </lineage>
</organism>
<dbReference type="Proteomes" id="UP000823963">
    <property type="component" value="Unassembled WGS sequence"/>
</dbReference>
<name>A0A9D1UXW9_9LACO</name>
<comment type="subunit">
    <text evidence="3 11">The type I restriction/modification system is composed of three polypeptides R, M and S.</text>
</comment>
<dbReference type="Pfam" id="PF22679">
    <property type="entry name" value="T1R_D3-like"/>
    <property type="match status" value="1"/>
</dbReference>
<keyword evidence="9 11" id="KW-0067">ATP-binding</keyword>
<evidence type="ECO:0000256" key="7">
    <source>
        <dbReference type="ARBA" id="ARBA00022759"/>
    </source>
</evidence>
<reference evidence="13" key="2">
    <citation type="submission" date="2021-04" db="EMBL/GenBank/DDBJ databases">
        <authorList>
            <person name="Gilroy R."/>
        </authorList>
    </citation>
    <scope>NUCLEOTIDE SEQUENCE</scope>
    <source>
        <strain evidence="13">6627</strain>
    </source>
</reference>
<comment type="catalytic activity">
    <reaction evidence="1 11">
        <text>Endonucleolytic cleavage of DNA to give random double-stranded fragments with terminal 5'-phosphates, ATP is simultaneously hydrolyzed.</text>
        <dbReference type="EC" id="3.1.21.3"/>
    </reaction>
</comment>
<dbReference type="InterPro" id="IPR051268">
    <property type="entry name" value="Type-I_R_enzyme_R_subunit"/>
</dbReference>
<dbReference type="Gene3D" id="3.40.50.300">
    <property type="entry name" value="P-loop containing nucleotide triphosphate hydrolases"/>
    <property type="match status" value="2"/>
</dbReference>
<keyword evidence="8 11" id="KW-0378">Hydrolase</keyword>
<comment type="similarity">
    <text evidence="2 11">Belongs to the HsdR family.</text>
</comment>
<feature type="domain" description="Helicase ATP-binding" evidence="12">
    <location>
        <begin position="281"/>
        <end position="448"/>
    </location>
</feature>
<dbReference type="CDD" id="cd18800">
    <property type="entry name" value="SF2_C_EcoR124I-like"/>
    <property type="match status" value="1"/>
</dbReference>
<evidence type="ECO:0000313" key="13">
    <source>
        <dbReference type="EMBL" id="HIX02419.1"/>
    </source>
</evidence>
<evidence type="ECO:0000256" key="11">
    <source>
        <dbReference type="RuleBase" id="RU364115"/>
    </source>
</evidence>
<dbReference type="PROSITE" id="PS51192">
    <property type="entry name" value="HELICASE_ATP_BIND_1"/>
    <property type="match status" value="1"/>
</dbReference>
<dbReference type="SMART" id="SM00487">
    <property type="entry name" value="DEXDc"/>
    <property type="match status" value="1"/>
</dbReference>
<dbReference type="InterPro" id="IPR055180">
    <property type="entry name" value="HsdR_RecA-like_helicase_dom_2"/>
</dbReference>
<keyword evidence="7" id="KW-0255">Endonuclease</keyword>
<comment type="function">
    <text evidence="11">Subunit R is required for both nuclease and ATPase activities, but not for modification.</text>
</comment>
<evidence type="ECO:0000256" key="1">
    <source>
        <dbReference type="ARBA" id="ARBA00000851"/>
    </source>
</evidence>
<dbReference type="EMBL" id="DXFP01000063">
    <property type="protein sequence ID" value="HIX02419.1"/>
    <property type="molecule type" value="Genomic_DNA"/>
</dbReference>
<comment type="caution">
    <text evidence="13">The sequence shown here is derived from an EMBL/GenBank/DDBJ whole genome shotgun (WGS) entry which is preliminary data.</text>
</comment>
<dbReference type="EC" id="3.1.21.3" evidence="11"/>
<dbReference type="InterPro" id="IPR027417">
    <property type="entry name" value="P-loop_NTPase"/>
</dbReference>
<evidence type="ECO:0000256" key="5">
    <source>
        <dbReference type="ARBA" id="ARBA00022741"/>
    </source>
</evidence>
<keyword evidence="5 11" id="KW-0547">Nucleotide-binding</keyword>
<dbReference type="Pfam" id="PF12008">
    <property type="entry name" value="EcoR124_C"/>
    <property type="match status" value="1"/>
</dbReference>
<dbReference type="InterPro" id="IPR004473">
    <property type="entry name" value="Restrct_endonuc_typeI_HsdR"/>
</dbReference>
<keyword evidence="4" id="KW-0540">Nuclease</keyword>
<evidence type="ECO:0000256" key="9">
    <source>
        <dbReference type="ARBA" id="ARBA00022840"/>
    </source>
</evidence>
<gene>
    <name evidence="13" type="ORF">H9861_06655</name>
</gene>